<sequence>MDTPNLRRRNSVGLDPRRRCLLLRAHRSNPHIGWSRHVPDSSFLLDEIHTKSRAYRGSLKSSPYVGWFRHAPATVRVFTHNSISSRDEFYERLARKWLEEEIRFFLQSMPTCSKTKNGIRCLRELLDTRLPGGNEKYGHETKMTSHPHGSLKVLQTLTGWFSHPFQDYHDDMDSWNIKSIEQDQMTLQDEASEGESASEDEQEDDEDDDDLYSNYSAADDYSVEKQGRNEFDIGISSQAEAYYAHQVTTNLAVNPDDHTTLLPSPSSSRLDYVITQMDIVRMHRNASRHLDVESIYKLPTITYKGPVVHESATVPKAIEKSVDGWSWMFIPKDKTIEEDSSIILDGISVRGDTDPEDTNLCVICMDAFVDGDRLRVLPCDHSFHVGCIDRWLSGSSSFDDCHTAGCPTCKKRADTALDVDHLDGSVPSWAFARLGRSLARECSDCSE</sequence>
<dbReference type="EMBL" id="HBIM01000611">
    <property type="protein sequence ID" value="CAE0402232.1"/>
    <property type="molecule type" value="Transcribed_RNA"/>
</dbReference>
<dbReference type="AlphaFoldDB" id="A0A6S8J088"/>
<keyword evidence="3" id="KW-0862">Zinc</keyword>
<evidence type="ECO:0000313" key="7">
    <source>
        <dbReference type="EMBL" id="CAE0402232.1"/>
    </source>
</evidence>
<dbReference type="PANTHER" id="PTHR45931:SF3">
    <property type="entry name" value="RING ZINC FINGER-CONTAINING PROTEIN"/>
    <property type="match status" value="1"/>
</dbReference>
<dbReference type="Pfam" id="PF13639">
    <property type="entry name" value="zf-RING_2"/>
    <property type="match status" value="1"/>
</dbReference>
<feature type="domain" description="RING-type" evidence="6">
    <location>
        <begin position="361"/>
        <end position="410"/>
    </location>
</feature>
<dbReference type="GO" id="GO:0006511">
    <property type="term" value="P:ubiquitin-dependent protein catabolic process"/>
    <property type="evidence" value="ECO:0007669"/>
    <property type="project" value="TreeGrafter"/>
</dbReference>
<protein>
    <recommendedName>
        <fullName evidence="6">RING-type domain-containing protein</fullName>
    </recommendedName>
</protein>
<organism evidence="7">
    <name type="scientific">Amphora coffeiformis</name>
    <dbReference type="NCBI Taxonomy" id="265554"/>
    <lineage>
        <taxon>Eukaryota</taxon>
        <taxon>Sar</taxon>
        <taxon>Stramenopiles</taxon>
        <taxon>Ochrophyta</taxon>
        <taxon>Bacillariophyta</taxon>
        <taxon>Bacillariophyceae</taxon>
        <taxon>Bacillariophycidae</taxon>
        <taxon>Thalassiophysales</taxon>
        <taxon>Catenulaceae</taxon>
        <taxon>Amphora</taxon>
    </lineage>
</organism>
<dbReference type="EMBL" id="HBIM01000612">
    <property type="protein sequence ID" value="CAE0402233.1"/>
    <property type="molecule type" value="Transcribed_RNA"/>
</dbReference>
<dbReference type="InterPro" id="IPR013083">
    <property type="entry name" value="Znf_RING/FYVE/PHD"/>
</dbReference>
<gene>
    <name evidence="7" type="ORF">ACOF00016_LOCUS527</name>
    <name evidence="8" type="ORF">ACOF00016_LOCUS528</name>
</gene>
<evidence type="ECO:0000256" key="5">
    <source>
        <dbReference type="SAM" id="MobiDB-lite"/>
    </source>
</evidence>
<dbReference type="GO" id="GO:0008270">
    <property type="term" value="F:zinc ion binding"/>
    <property type="evidence" value="ECO:0007669"/>
    <property type="project" value="UniProtKB-KW"/>
</dbReference>
<evidence type="ECO:0000256" key="4">
    <source>
        <dbReference type="PROSITE-ProRule" id="PRU00175"/>
    </source>
</evidence>
<proteinExistence type="predicted"/>
<dbReference type="PROSITE" id="PS50089">
    <property type="entry name" value="ZF_RING_2"/>
    <property type="match status" value="1"/>
</dbReference>
<name>A0A6S8J088_9STRA</name>
<evidence type="ECO:0000256" key="1">
    <source>
        <dbReference type="ARBA" id="ARBA00022723"/>
    </source>
</evidence>
<dbReference type="SMART" id="SM00184">
    <property type="entry name" value="RING"/>
    <property type="match status" value="1"/>
</dbReference>
<accession>A0A6S8J088</accession>
<feature type="region of interest" description="Disordered" evidence="5">
    <location>
        <begin position="186"/>
        <end position="214"/>
    </location>
</feature>
<evidence type="ECO:0000313" key="8">
    <source>
        <dbReference type="EMBL" id="CAE0402233.1"/>
    </source>
</evidence>
<evidence type="ECO:0000256" key="3">
    <source>
        <dbReference type="ARBA" id="ARBA00022833"/>
    </source>
</evidence>
<dbReference type="InterPro" id="IPR051834">
    <property type="entry name" value="RING_finger_E3_ligase"/>
</dbReference>
<dbReference type="PANTHER" id="PTHR45931">
    <property type="entry name" value="SI:CH211-59O9.10"/>
    <property type="match status" value="1"/>
</dbReference>
<dbReference type="Gene3D" id="3.30.40.10">
    <property type="entry name" value="Zinc/RING finger domain, C3HC4 (zinc finger)"/>
    <property type="match status" value="1"/>
</dbReference>
<dbReference type="SUPFAM" id="SSF57850">
    <property type="entry name" value="RING/U-box"/>
    <property type="match status" value="1"/>
</dbReference>
<evidence type="ECO:0000256" key="2">
    <source>
        <dbReference type="ARBA" id="ARBA00022771"/>
    </source>
</evidence>
<keyword evidence="2 4" id="KW-0863">Zinc-finger</keyword>
<keyword evidence="1" id="KW-0479">Metal-binding</keyword>
<dbReference type="GO" id="GO:0061630">
    <property type="term" value="F:ubiquitin protein ligase activity"/>
    <property type="evidence" value="ECO:0007669"/>
    <property type="project" value="TreeGrafter"/>
</dbReference>
<feature type="compositionally biased region" description="Acidic residues" evidence="5">
    <location>
        <begin position="190"/>
        <end position="211"/>
    </location>
</feature>
<reference evidence="7" key="1">
    <citation type="submission" date="2021-01" db="EMBL/GenBank/DDBJ databases">
        <authorList>
            <person name="Corre E."/>
            <person name="Pelletier E."/>
            <person name="Niang G."/>
            <person name="Scheremetjew M."/>
            <person name="Finn R."/>
            <person name="Kale V."/>
            <person name="Holt S."/>
            <person name="Cochrane G."/>
            <person name="Meng A."/>
            <person name="Brown T."/>
            <person name="Cohen L."/>
        </authorList>
    </citation>
    <scope>NUCLEOTIDE SEQUENCE</scope>
    <source>
        <strain evidence="7">CCMP127</strain>
    </source>
</reference>
<dbReference type="GO" id="GO:0005634">
    <property type="term" value="C:nucleus"/>
    <property type="evidence" value="ECO:0007669"/>
    <property type="project" value="TreeGrafter"/>
</dbReference>
<dbReference type="InterPro" id="IPR001841">
    <property type="entry name" value="Znf_RING"/>
</dbReference>
<evidence type="ECO:0000259" key="6">
    <source>
        <dbReference type="PROSITE" id="PS50089"/>
    </source>
</evidence>